<reference evidence="1" key="1">
    <citation type="submission" date="2022-02" db="EMBL/GenBank/DDBJ databases">
        <title>Plant Genome Project.</title>
        <authorList>
            <person name="Zhang R.-G."/>
        </authorList>
    </citation>
    <scope>NUCLEOTIDE SEQUENCE</scope>
    <source>
        <strain evidence="1">AT1</strain>
    </source>
</reference>
<dbReference type="Proteomes" id="UP001062846">
    <property type="component" value="Chromosome 5"/>
</dbReference>
<protein>
    <submittedName>
        <fullName evidence="1">Uncharacterized protein</fullName>
    </submittedName>
</protein>
<evidence type="ECO:0000313" key="1">
    <source>
        <dbReference type="EMBL" id="KAI8554692.1"/>
    </source>
</evidence>
<name>A0ACC0NMT6_RHOML</name>
<comment type="caution">
    <text evidence="1">The sequence shown here is derived from an EMBL/GenBank/DDBJ whole genome shotgun (WGS) entry which is preliminary data.</text>
</comment>
<gene>
    <name evidence="1" type="ORF">RHMOL_Rhmol05G0118100</name>
</gene>
<sequence>MAASRGFATSFATKMESNCLPHSHHTLSSSVTHLPASPVRVFKNNPLKIGTASSGRGSAFVPRRDAFASNALVRGDEVGTKGMKFAALDMLKTSAADRYTKDRSCIVVIGLNVHTAPVEMREKLSIPEAQWPQAISELCALNHIDEAAVLSTCNRIEIYVVALSQQRGVKEVTDWMSKVLTASKKNEAAVDEAAVLSACNRIEIYVVALSQQHGVKDVTESEKEQKVNGVPVSELCQHRFLLYNKDATNHLFEVSAGLDSVVLGEGQILAQVKQVVKSGQGVPGFGRKVSGLFKHAITVGKRVRTETNISTGSVSVSSAAVDLALMKLPESSYANVRVLVVGAGKMGKLVIKHLVARGCTKMVVVNRTEDKVAAICQNIKDVQITYKPLSEMSACAAEADVVFTSTASETPLFLKEQFQTFPPVSDQMGGKRLFIDISVPRNVESCVSDLETACVFNVDDLKEVVEANKEDRLRKSMEAQGIIKEEVKQFEAWKDSLETVPTIKKLRAYAERIRASEMDKCLSRMGDGITKEEKIAIYDLSMSIVNKLLHGPMQHLRCDGNDNRSLNEILANMHALNRIFGLDTDMSELEQKIRAKMEQTQK</sequence>
<proteinExistence type="predicted"/>
<dbReference type="EMBL" id="CM046392">
    <property type="protein sequence ID" value="KAI8554692.1"/>
    <property type="molecule type" value="Genomic_DNA"/>
</dbReference>
<accession>A0ACC0NMT6</accession>
<organism evidence="1 2">
    <name type="scientific">Rhododendron molle</name>
    <name type="common">Chinese azalea</name>
    <name type="synonym">Azalea mollis</name>
    <dbReference type="NCBI Taxonomy" id="49168"/>
    <lineage>
        <taxon>Eukaryota</taxon>
        <taxon>Viridiplantae</taxon>
        <taxon>Streptophyta</taxon>
        <taxon>Embryophyta</taxon>
        <taxon>Tracheophyta</taxon>
        <taxon>Spermatophyta</taxon>
        <taxon>Magnoliopsida</taxon>
        <taxon>eudicotyledons</taxon>
        <taxon>Gunneridae</taxon>
        <taxon>Pentapetalae</taxon>
        <taxon>asterids</taxon>
        <taxon>Ericales</taxon>
        <taxon>Ericaceae</taxon>
        <taxon>Ericoideae</taxon>
        <taxon>Rhodoreae</taxon>
        <taxon>Rhododendron</taxon>
    </lineage>
</organism>
<evidence type="ECO:0000313" key="2">
    <source>
        <dbReference type="Proteomes" id="UP001062846"/>
    </source>
</evidence>
<keyword evidence="2" id="KW-1185">Reference proteome</keyword>